<evidence type="ECO:0000259" key="1">
    <source>
        <dbReference type="Pfam" id="PF15919"/>
    </source>
</evidence>
<dbReference type="Gene3D" id="3.30.160.250">
    <property type="match status" value="1"/>
</dbReference>
<keyword evidence="3" id="KW-1185">Reference proteome</keyword>
<dbReference type="InterPro" id="IPR031807">
    <property type="entry name" value="HicB-like"/>
</dbReference>
<gene>
    <name evidence="2" type="ORF">E5S67_03855</name>
</gene>
<dbReference type="EMBL" id="SRRZ01000073">
    <property type="protein sequence ID" value="NQE36092.1"/>
    <property type="molecule type" value="Genomic_DNA"/>
</dbReference>
<evidence type="ECO:0000313" key="2">
    <source>
        <dbReference type="EMBL" id="NQE36092.1"/>
    </source>
</evidence>
<feature type="domain" description="HicB-like antitoxin of toxin-antitoxin system" evidence="1">
    <location>
        <begin position="23"/>
        <end position="72"/>
    </location>
</feature>
<protein>
    <recommendedName>
        <fullName evidence="1">HicB-like antitoxin of toxin-antitoxin system domain-containing protein</fullName>
    </recommendedName>
</protein>
<organism evidence="2 3">
    <name type="scientific">Microcoleus asticus IPMA8</name>
    <dbReference type="NCBI Taxonomy" id="2563858"/>
    <lineage>
        <taxon>Bacteria</taxon>
        <taxon>Bacillati</taxon>
        <taxon>Cyanobacteriota</taxon>
        <taxon>Cyanophyceae</taxon>
        <taxon>Oscillatoriophycideae</taxon>
        <taxon>Oscillatoriales</taxon>
        <taxon>Microcoleaceae</taxon>
        <taxon>Microcoleus</taxon>
        <taxon>Microcoleus asticus</taxon>
    </lineage>
</organism>
<accession>A0ABX2D286</accession>
<comment type="caution">
    <text evidence="2">The sequence shown here is derived from an EMBL/GenBank/DDBJ whole genome shotgun (WGS) entry which is preliminary data.</text>
</comment>
<reference evidence="2 3" key="1">
    <citation type="journal article" date="2020" name="Sci. Rep.">
        <title>A novel cyanobacterial geosmin producer, revising GeoA distribution and dispersion patterns in Bacteria.</title>
        <authorList>
            <person name="Churro C."/>
            <person name="Semedo-Aguiar A.P."/>
            <person name="Silva A.D."/>
            <person name="Pereira-Leal J.B."/>
            <person name="Leite R.B."/>
        </authorList>
    </citation>
    <scope>NUCLEOTIDE SEQUENCE [LARGE SCALE GENOMIC DNA]</scope>
    <source>
        <strain evidence="2 3">IPMA8</strain>
    </source>
</reference>
<dbReference type="RefSeq" id="WP_172189971.1">
    <property type="nucleotide sequence ID" value="NZ_CAWPPK010000289.1"/>
</dbReference>
<dbReference type="SUPFAM" id="SSF143100">
    <property type="entry name" value="TTHA1013/TTHA0281-like"/>
    <property type="match status" value="1"/>
</dbReference>
<dbReference type="Proteomes" id="UP000702425">
    <property type="component" value="Unassembled WGS sequence"/>
</dbReference>
<proteinExistence type="predicted"/>
<evidence type="ECO:0000313" key="3">
    <source>
        <dbReference type="Proteomes" id="UP000702425"/>
    </source>
</evidence>
<dbReference type="PANTHER" id="PTHR34504">
    <property type="entry name" value="ANTITOXIN HICB"/>
    <property type="match status" value="1"/>
</dbReference>
<dbReference type="InterPro" id="IPR035069">
    <property type="entry name" value="TTHA1013/TTHA0281-like"/>
</dbReference>
<name>A0ABX2D286_9CYAN</name>
<dbReference type="Pfam" id="PF15919">
    <property type="entry name" value="HicB_lk_antitox"/>
    <property type="match status" value="1"/>
</dbReference>
<dbReference type="PANTHER" id="PTHR34504:SF2">
    <property type="entry name" value="UPF0150 PROTEIN SSL0259"/>
    <property type="match status" value="1"/>
</dbReference>
<sequence length="76" mass="8573">MKVKLKSLDYYLSLKYGISFYRESEGYTAIIKDLPGCMSVGETLSEATENIEEARELWVETAYECGDEIPLPAVDV</sequence>
<dbReference type="InterPro" id="IPR051404">
    <property type="entry name" value="TA_system_antitoxin"/>
</dbReference>